<dbReference type="InterPro" id="IPR036844">
    <property type="entry name" value="Hint_dom_sf"/>
</dbReference>
<dbReference type="SUPFAM" id="SSF51294">
    <property type="entry name" value="Hedgehog/intein (Hint) domain"/>
    <property type="match status" value="1"/>
</dbReference>
<accession>A0A8S5P8A4</accession>
<dbReference type="GO" id="GO:0004519">
    <property type="term" value="F:endonuclease activity"/>
    <property type="evidence" value="ECO:0007669"/>
    <property type="project" value="InterPro"/>
</dbReference>
<feature type="domain" description="DOD-type homing endonuclease" evidence="1">
    <location>
        <begin position="254"/>
        <end position="383"/>
    </location>
</feature>
<evidence type="ECO:0000313" key="2">
    <source>
        <dbReference type="EMBL" id="DAE02829.1"/>
    </source>
</evidence>
<protein>
    <submittedName>
        <fullName evidence="2">Terminase</fullName>
    </submittedName>
</protein>
<reference evidence="2" key="1">
    <citation type="journal article" date="2021" name="Proc. Natl. Acad. Sci. U.S.A.">
        <title>A Catalog of Tens of Thousands of Viruses from Human Metagenomes Reveals Hidden Associations with Chronic Diseases.</title>
        <authorList>
            <person name="Tisza M.J."/>
            <person name="Buck C.B."/>
        </authorList>
    </citation>
    <scope>NUCLEOTIDE SEQUENCE</scope>
    <source>
        <strain evidence="2">Ctrvp54</strain>
    </source>
</reference>
<dbReference type="PROSITE" id="PS50819">
    <property type="entry name" value="INTEIN_ENDONUCLEASE"/>
    <property type="match status" value="1"/>
</dbReference>
<dbReference type="EMBL" id="BK015354">
    <property type="protein sequence ID" value="DAE02829.1"/>
    <property type="molecule type" value="Genomic_DNA"/>
</dbReference>
<dbReference type="InterPro" id="IPR027434">
    <property type="entry name" value="Homing_endonucl"/>
</dbReference>
<name>A0A8S5P8A4_9CAUD</name>
<sequence>MSNYADVFAEGIKRAQTHCSMELARILYQCVEGLYSEDKKLAGECNKQLRKAVKKLSAQSGEAYTMLGNLYRLNARYCLDDYIIALEWKREPEKKFYLPRRRVLKPLVDDLQALFNGEIKFLGISLPPRVGKLVSDDTAVLTSDGWKNHGDLIIGDRVISPNGQFVKVTHVFPKAYANVRVYFSDGTFVDVHENHEWFVYNRHKQRYDVLETKAMMADYESGEPGKRGHRYHYVIPQKGYVRGECKYLPVPAYTFGAWLGDGRNNNPDICGDKQDRAIVERIIADGYPVAWHTTHKTTGVEYYGFSGLRKDLQELGMCHSRRRVEKHIPDLYLTAPIQHRLALLAGLIDTDGCLIRGENRYQFTTSEQGLRDDFISLVSTFGWRCSVTRQEPHLSSSGIMGKHSYWVISFNPDCYIPCQVERKQLRTFSKQRRLSISKIEYIDPKQGNCISVEGGLYCVGKRLIPTHNSTLCIMFMTWVMGNRPDIASVMSGHSDKLTDGFFREILSIMTDEETYAWSEIFDDVKIIDKSAKNETIDLNQIKRFPTITCRSIGGTLTGAVEIGNGGILYCDDLIEDLEESLNPIRLQAKYDAYLNQLKDRKKLGALELMVGTRWNVFDPLGMIQQQYADDPDYRFRVIPALDENDHSNFVYDFDLGFDDAYYHDMRESIDAATWWAKYMGSPYIREGLLFPEPDLRYYNGVLPDGDPDRIMAACDTAWGGGDSLSMPFAYVYGDSVYIHDVVFNRGDKTVTRPIVIAKMKTHKPHQTQFEQNNGGDEYADIVDSQLRAENIRLNITSRRAPTTQSKLSRIIMYAPEIRKFYFRDANHRDSEYRAFMNEVTMFTQSGKNVHDDAPDSLAMLADMMYGGSVARVTFAKRLF</sequence>
<dbReference type="SUPFAM" id="SSF55608">
    <property type="entry name" value="Homing endonucleases"/>
    <property type="match status" value="1"/>
</dbReference>
<proteinExistence type="predicted"/>
<evidence type="ECO:0000259" key="1">
    <source>
        <dbReference type="PROSITE" id="PS50819"/>
    </source>
</evidence>
<dbReference type="InterPro" id="IPR004042">
    <property type="entry name" value="Intein_endonuc_central"/>
</dbReference>
<organism evidence="2">
    <name type="scientific">Siphoviridae sp. ctrvp54</name>
    <dbReference type="NCBI Taxonomy" id="2825690"/>
    <lineage>
        <taxon>Viruses</taxon>
        <taxon>Duplodnaviria</taxon>
        <taxon>Heunggongvirae</taxon>
        <taxon>Uroviricota</taxon>
        <taxon>Caudoviricetes</taxon>
    </lineage>
</organism>
<dbReference type="Gene3D" id="3.10.28.10">
    <property type="entry name" value="Homing endonucleases"/>
    <property type="match status" value="1"/>
</dbReference>